<protein>
    <submittedName>
        <fullName evidence="1">Uncharacterized protein</fullName>
    </submittedName>
</protein>
<name>A0ABY4J4C6_9MICO</name>
<organism evidence="1 2">
    <name type="scientific">Microbacterium aurugineum</name>
    <dbReference type="NCBI Taxonomy" id="2851642"/>
    <lineage>
        <taxon>Bacteria</taxon>
        <taxon>Bacillati</taxon>
        <taxon>Actinomycetota</taxon>
        <taxon>Actinomycetes</taxon>
        <taxon>Micrococcales</taxon>
        <taxon>Microbacteriaceae</taxon>
        <taxon>Microbacterium</taxon>
    </lineage>
</organism>
<reference evidence="1 2" key="1">
    <citation type="submission" date="2021-06" db="EMBL/GenBank/DDBJ databases">
        <title>Genome-based taxonomic framework of Microbacterium strains isolated from marine environment, the description of four new species and reclassification of four preexisting species.</title>
        <authorList>
            <person name="Lee S.D."/>
            <person name="Kim S.-M."/>
            <person name="Byeon Y.-S."/>
            <person name="Yang H.L."/>
            <person name="Kim I.S."/>
        </authorList>
    </citation>
    <scope>NUCLEOTIDE SEQUENCE [LARGE SCALE GENOMIC DNA]</scope>
    <source>
        <strain evidence="1 2">KSW4-10</strain>
    </source>
</reference>
<evidence type="ECO:0000313" key="2">
    <source>
        <dbReference type="Proteomes" id="UP000830631"/>
    </source>
</evidence>
<dbReference type="EMBL" id="CP078078">
    <property type="protein sequence ID" value="UPL18836.1"/>
    <property type="molecule type" value="Genomic_DNA"/>
</dbReference>
<evidence type="ECO:0000313" key="1">
    <source>
        <dbReference type="EMBL" id="UPL18836.1"/>
    </source>
</evidence>
<dbReference type="RefSeq" id="WP_227991965.1">
    <property type="nucleotide sequence ID" value="NZ_CP078078.1"/>
</dbReference>
<dbReference type="Proteomes" id="UP000830631">
    <property type="component" value="Chromosome"/>
</dbReference>
<gene>
    <name evidence="1" type="ORF">KV397_14260</name>
</gene>
<keyword evidence="2" id="KW-1185">Reference proteome</keyword>
<proteinExistence type="predicted"/>
<accession>A0ABY4J4C6</accession>
<sequence>MSEITTTGMDRLLLGDNQFFGINHMSEEKARAQAIRFQDTQAIIDVIDIAYDNGIRTLMCTTHERIAEVCDHVRANPERYADYRFYPCMPYAHKYANAVTDHGMLGALKQFLPEEGLLNAALRGGKSFVKKDIEGIITLLVDAEMKMFQGLNTPVIFLQNVVVDLMLGLGFDEAFVIFDRHVRERYGAEPAYITMNLPMLLDTLDRVGIENPIVCANINEIGFRMSGGIEAYEAALRERPFRPVAMSVFASGAIPPRRALEWIHDHANVEAIVFGASSRASITSTTEIVRDLWGKEPVH</sequence>